<feature type="transmembrane region" description="Helical" evidence="1">
    <location>
        <begin position="36"/>
        <end position="59"/>
    </location>
</feature>
<protein>
    <recommendedName>
        <fullName evidence="3">ABC transmembrane type-1 domain-containing protein</fullName>
    </recommendedName>
</protein>
<gene>
    <name evidence="2" type="ORF">METZ01_LOCUS446061</name>
</gene>
<organism evidence="2">
    <name type="scientific">marine metagenome</name>
    <dbReference type="NCBI Taxonomy" id="408172"/>
    <lineage>
        <taxon>unclassified sequences</taxon>
        <taxon>metagenomes</taxon>
        <taxon>ecological metagenomes</taxon>
    </lineage>
</organism>
<keyword evidence="1" id="KW-0472">Membrane</keyword>
<dbReference type="EMBL" id="UINC01182792">
    <property type="protein sequence ID" value="SVD93207.1"/>
    <property type="molecule type" value="Genomic_DNA"/>
</dbReference>
<dbReference type="AlphaFoldDB" id="A0A382ZCJ0"/>
<reference evidence="2" key="1">
    <citation type="submission" date="2018-05" db="EMBL/GenBank/DDBJ databases">
        <authorList>
            <person name="Lanie J.A."/>
            <person name="Ng W.-L."/>
            <person name="Kazmierczak K.M."/>
            <person name="Andrzejewski T.M."/>
            <person name="Davidsen T.M."/>
            <person name="Wayne K.J."/>
            <person name="Tettelin H."/>
            <person name="Glass J.I."/>
            <person name="Rusch D."/>
            <person name="Podicherti R."/>
            <person name="Tsui H.-C.T."/>
            <person name="Winkler M.E."/>
        </authorList>
    </citation>
    <scope>NUCLEOTIDE SEQUENCE</scope>
</reference>
<accession>A0A382ZCJ0</accession>
<keyword evidence="1" id="KW-1133">Transmembrane helix</keyword>
<keyword evidence="1" id="KW-0812">Transmembrane</keyword>
<evidence type="ECO:0000313" key="2">
    <source>
        <dbReference type="EMBL" id="SVD93207.1"/>
    </source>
</evidence>
<sequence>MSDTSTINSQEPLLTNDGVPLKDSLRKSLRRSKIRSFLLILVPLLFVLALFVAPIGSLLSRSVDDV</sequence>
<proteinExistence type="predicted"/>
<name>A0A382ZCJ0_9ZZZZ</name>
<evidence type="ECO:0000256" key="1">
    <source>
        <dbReference type="SAM" id="Phobius"/>
    </source>
</evidence>
<feature type="non-terminal residue" evidence="2">
    <location>
        <position position="66"/>
    </location>
</feature>
<evidence type="ECO:0008006" key="3">
    <source>
        <dbReference type="Google" id="ProtNLM"/>
    </source>
</evidence>